<sequence>MPTPQLVSVLLVEDELQFRRGLQTLLTFYNDDCYLQFQIVGEAISVDQALKLAMEQNPALILLNLGLPEFDGIKVLVGLRERGYKGKVLVLSAHRKDEWVYRAMQAGAKGYIAKDRVGSQLYDAISTVMNDEIFLAPETATSFFRMFHFYAGRSLQADRGVHLTEREHEVLHWLVQGASNEEISSYLFVTVATVKAHLTAIFNKLSVNSRSQAIIKALKLGLVMT</sequence>
<evidence type="ECO:0000256" key="2">
    <source>
        <dbReference type="ARBA" id="ARBA00023125"/>
    </source>
</evidence>
<dbReference type="GO" id="GO:0000160">
    <property type="term" value="P:phosphorelay signal transduction system"/>
    <property type="evidence" value="ECO:0007669"/>
    <property type="project" value="InterPro"/>
</dbReference>
<protein>
    <submittedName>
        <fullName evidence="6">Response regulator transcription factor</fullName>
    </submittedName>
</protein>
<dbReference type="SMART" id="SM00448">
    <property type="entry name" value="REC"/>
    <property type="match status" value="1"/>
</dbReference>
<keyword evidence="2" id="KW-0238">DNA-binding</keyword>
<evidence type="ECO:0000259" key="5">
    <source>
        <dbReference type="PROSITE" id="PS50110"/>
    </source>
</evidence>
<dbReference type="Pfam" id="PF00072">
    <property type="entry name" value="Response_reg"/>
    <property type="match status" value="1"/>
</dbReference>
<dbReference type="Gene3D" id="3.40.50.2300">
    <property type="match status" value="1"/>
</dbReference>
<dbReference type="SUPFAM" id="SSF46894">
    <property type="entry name" value="C-terminal effector domain of the bipartite response regulators"/>
    <property type="match status" value="1"/>
</dbReference>
<dbReference type="PROSITE" id="PS00622">
    <property type="entry name" value="HTH_LUXR_1"/>
    <property type="match status" value="1"/>
</dbReference>
<comment type="caution">
    <text evidence="6">The sequence shown here is derived from an EMBL/GenBank/DDBJ whole genome shotgun (WGS) entry which is preliminary data.</text>
</comment>
<dbReference type="InterPro" id="IPR001789">
    <property type="entry name" value="Sig_transdc_resp-reg_receiver"/>
</dbReference>
<dbReference type="AlphaFoldDB" id="A0AAW9Q075"/>
<organism evidence="6 7">
    <name type="scientific">Tumidithrix elongata BACA0141</name>
    <dbReference type="NCBI Taxonomy" id="2716417"/>
    <lineage>
        <taxon>Bacteria</taxon>
        <taxon>Bacillati</taxon>
        <taxon>Cyanobacteriota</taxon>
        <taxon>Cyanophyceae</taxon>
        <taxon>Pseudanabaenales</taxon>
        <taxon>Pseudanabaenaceae</taxon>
        <taxon>Tumidithrix</taxon>
        <taxon>Tumidithrix elongata</taxon>
    </lineage>
</organism>
<evidence type="ECO:0000313" key="6">
    <source>
        <dbReference type="EMBL" id="MEE3717574.1"/>
    </source>
</evidence>
<feature type="domain" description="Response regulatory" evidence="5">
    <location>
        <begin position="8"/>
        <end position="129"/>
    </location>
</feature>
<feature type="domain" description="HTH luxR-type" evidence="4">
    <location>
        <begin position="156"/>
        <end position="221"/>
    </location>
</feature>
<dbReference type="PRINTS" id="PR00038">
    <property type="entry name" value="HTHLUXR"/>
</dbReference>
<proteinExistence type="predicted"/>
<evidence type="ECO:0000259" key="4">
    <source>
        <dbReference type="PROSITE" id="PS50043"/>
    </source>
</evidence>
<dbReference type="GO" id="GO:0006355">
    <property type="term" value="P:regulation of DNA-templated transcription"/>
    <property type="evidence" value="ECO:0007669"/>
    <property type="project" value="InterPro"/>
</dbReference>
<dbReference type="PANTHER" id="PTHR43214">
    <property type="entry name" value="TWO-COMPONENT RESPONSE REGULATOR"/>
    <property type="match status" value="1"/>
</dbReference>
<dbReference type="GO" id="GO:0003677">
    <property type="term" value="F:DNA binding"/>
    <property type="evidence" value="ECO:0007669"/>
    <property type="project" value="UniProtKB-KW"/>
</dbReference>
<dbReference type="SMART" id="SM00421">
    <property type="entry name" value="HTH_LUXR"/>
    <property type="match status" value="1"/>
</dbReference>
<reference evidence="6" key="1">
    <citation type="submission" date="2024-01" db="EMBL/GenBank/DDBJ databases">
        <title>Bank of Algae and Cyanobacteria of the Azores (BACA) strain genomes.</title>
        <authorList>
            <person name="Luz R."/>
            <person name="Cordeiro R."/>
            <person name="Fonseca A."/>
            <person name="Goncalves V."/>
        </authorList>
    </citation>
    <scope>NUCLEOTIDE SEQUENCE</scope>
    <source>
        <strain evidence="6">BACA0141</strain>
    </source>
</reference>
<dbReference type="InterPro" id="IPR039420">
    <property type="entry name" value="WalR-like"/>
</dbReference>
<name>A0AAW9Q075_9CYAN</name>
<gene>
    <name evidence="6" type="ORF">V2H45_12490</name>
</gene>
<dbReference type="InterPro" id="IPR058245">
    <property type="entry name" value="NreC/VraR/RcsB-like_REC"/>
</dbReference>
<evidence type="ECO:0000313" key="7">
    <source>
        <dbReference type="Proteomes" id="UP001333818"/>
    </source>
</evidence>
<keyword evidence="1" id="KW-0597">Phosphoprotein</keyword>
<evidence type="ECO:0000256" key="3">
    <source>
        <dbReference type="PROSITE-ProRule" id="PRU00169"/>
    </source>
</evidence>
<dbReference type="PROSITE" id="PS50110">
    <property type="entry name" value="RESPONSE_REGULATORY"/>
    <property type="match status" value="1"/>
</dbReference>
<dbReference type="Proteomes" id="UP001333818">
    <property type="component" value="Unassembled WGS sequence"/>
</dbReference>
<dbReference type="Pfam" id="PF00196">
    <property type="entry name" value="GerE"/>
    <property type="match status" value="1"/>
</dbReference>
<dbReference type="EMBL" id="JAZBJZ010000045">
    <property type="protein sequence ID" value="MEE3717574.1"/>
    <property type="molecule type" value="Genomic_DNA"/>
</dbReference>
<accession>A0AAW9Q075</accession>
<dbReference type="InterPro" id="IPR000792">
    <property type="entry name" value="Tscrpt_reg_LuxR_C"/>
</dbReference>
<dbReference type="InterPro" id="IPR011006">
    <property type="entry name" value="CheY-like_superfamily"/>
</dbReference>
<comment type="caution">
    <text evidence="3">Lacks conserved residue(s) required for the propagation of feature annotation.</text>
</comment>
<keyword evidence="7" id="KW-1185">Reference proteome</keyword>
<evidence type="ECO:0000256" key="1">
    <source>
        <dbReference type="ARBA" id="ARBA00022553"/>
    </source>
</evidence>
<dbReference type="SUPFAM" id="SSF52172">
    <property type="entry name" value="CheY-like"/>
    <property type="match status" value="1"/>
</dbReference>
<dbReference type="CDD" id="cd06170">
    <property type="entry name" value="LuxR_C_like"/>
    <property type="match status" value="1"/>
</dbReference>
<dbReference type="PROSITE" id="PS50043">
    <property type="entry name" value="HTH_LUXR_2"/>
    <property type="match status" value="1"/>
</dbReference>
<dbReference type="InterPro" id="IPR016032">
    <property type="entry name" value="Sig_transdc_resp-reg_C-effctor"/>
</dbReference>
<dbReference type="RefSeq" id="WP_330484003.1">
    <property type="nucleotide sequence ID" value="NZ_JAZBJZ010000045.1"/>
</dbReference>
<dbReference type="CDD" id="cd17535">
    <property type="entry name" value="REC_NarL-like"/>
    <property type="match status" value="1"/>
</dbReference>
<dbReference type="PANTHER" id="PTHR43214:SF42">
    <property type="entry name" value="TRANSCRIPTIONAL REGULATORY PROTEIN DESR"/>
    <property type="match status" value="1"/>
</dbReference>